<protein>
    <recommendedName>
        <fullName evidence="5">DUF948 domain-containing protein</fullName>
    </recommendedName>
</protein>
<dbReference type="Proteomes" id="UP000824062">
    <property type="component" value="Unassembled WGS sequence"/>
</dbReference>
<sequence>MDYLQIALIVLVVAGVWAVVELALTMRATRRDVGRVCDSAREVVEQAQPVVAKLDGIADELEPAAKQVAPLLRQAGVAVESANASLGRLNGILDDVSSVSGAASSVTGAVNRVAESAASGVAGMVSRLKGGRPADAPARLDGALSEEPVREQEPSAPTRYVDYADIAASSEKGDARPSQGADEDKDKSTDTSGADAPEEA</sequence>
<evidence type="ECO:0000313" key="4">
    <source>
        <dbReference type="Proteomes" id="UP000824062"/>
    </source>
</evidence>
<reference evidence="3" key="1">
    <citation type="journal article" date="2021" name="PeerJ">
        <title>Extensive microbial diversity within the chicken gut microbiome revealed by metagenomics and culture.</title>
        <authorList>
            <person name="Gilroy R."/>
            <person name="Ravi A."/>
            <person name="Getino M."/>
            <person name="Pursley I."/>
            <person name="Horton D.L."/>
            <person name="Alikhan N.F."/>
            <person name="Baker D."/>
            <person name="Gharbi K."/>
            <person name="Hall N."/>
            <person name="Watson M."/>
            <person name="Adriaenssens E.M."/>
            <person name="Foster-Nyarko E."/>
            <person name="Jarju S."/>
            <person name="Secka A."/>
            <person name="Antonio M."/>
            <person name="Oren A."/>
            <person name="Chaudhuri R.R."/>
            <person name="La Ragione R."/>
            <person name="Hildebrand F."/>
            <person name="Pallen M.J."/>
        </authorList>
    </citation>
    <scope>NUCLEOTIDE SEQUENCE</scope>
    <source>
        <strain evidence="3">ChiHjej12B11-14209</strain>
    </source>
</reference>
<gene>
    <name evidence="3" type="ORF">IAA19_03140</name>
</gene>
<proteinExistence type="predicted"/>
<feature type="transmembrane region" description="Helical" evidence="2">
    <location>
        <begin position="6"/>
        <end position="25"/>
    </location>
</feature>
<name>A0A9D2JDV8_9ACTN</name>
<accession>A0A9D2JDV8</accession>
<feature type="region of interest" description="Disordered" evidence="1">
    <location>
        <begin position="128"/>
        <end position="200"/>
    </location>
</feature>
<dbReference type="AlphaFoldDB" id="A0A9D2JDV8"/>
<keyword evidence="2" id="KW-0812">Transmembrane</keyword>
<evidence type="ECO:0000313" key="3">
    <source>
        <dbReference type="EMBL" id="HIZ45998.1"/>
    </source>
</evidence>
<evidence type="ECO:0008006" key="5">
    <source>
        <dbReference type="Google" id="ProtNLM"/>
    </source>
</evidence>
<evidence type="ECO:0000256" key="2">
    <source>
        <dbReference type="SAM" id="Phobius"/>
    </source>
</evidence>
<evidence type="ECO:0000256" key="1">
    <source>
        <dbReference type="SAM" id="MobiDB-lite"/>
    </source>
</evidence>
<comment type="caution">
    <text evidence="3">The sequence shown here is derived from an EMBL/GenBank/DDBJ whole genome shotgun (WGS) entry which is preliminary data.</text>
</comment>
<keyword evidence="2" id="KW-1133">Transmembrane helix</keyword>
<dbReference type="EMBL" id="DXBM01000031">
    <property type="protein sequence ID" value="HIZ45998.1"/>
    <property type="molecule type" value="Genomic_DNA"/>
</dbReference>
<keyword evidence="2" id="KW-0472">Membrane</keyword>
<reference evidence="3" key="2">
    <citation type="submission" date="2021-04" db="EMBL/GenBank/DDBJ databases">
        <authorList>
            <person name="Gilroy R."/>
        </authorList>
    </citation>
    <scope>NUCLEOTIDE SEQUENCE</scope>
    <source>
        <strain evidence="3">ChiHjej12B11-14209</strain>
    </source>
</reference>
<organism evidence="3 4">
    <name type="scientific">Candidatus Olsenella pullistercoris</name>
    <dbReference type="NCBI Taxonomy" id="2838712"/>
    <lineage>
        <taxon>Bacteria</taxon>
        <taxon>Bacillati</taxon>
        <taxon>Actinomycetota</taxon>
        <taxon>Coriobacteriia</taxon>
        <taxon>Coriobacteriales</taxon>
        <taxon>Atopobiaceae</taxon>
        <taxon>Olsenella</taxon>
    </lineage>
</organism>